<proteinExistence type="inferred from homology"/>
<keyword evidence="3" id="KW-0808">Transferase</keyword>
<comment type="caution">
    <text evidence="8">The sequence shown here is derived from an EMBL/GenBank/DDBJ whole genome shotgun (WGS) entry which is preliminary data.</text>
</comment>
<evidence type="ECO:0000256" key="1">
    <source>
        <dbReference type="ARBA" id="ARBA00001947"/>
    </source>
</evidence>
<dbReference type="EMBL" id="CAWUON010000158">
    <property type="protein sequence ID" value="CAK7274788.1"/>
    <property type="molecule type" value="Genomic_DNA"/>
</dbReference>
<accession>A0ABP0E2H3</accession>
<evidence type="ECO:0000256" key="5">
    <source>
        <dbReference type="PROSITE-ProRule" id="PRU00236"/>
    </source>
</evidence>
<feature type="compositionally biased region" description="Low complexity" evidence="6">
    <location>
        <begin position="406"/>
        <end position="472"/>
    </location>
</feature>
<dbReference type="Proteomes" id="UP001642502">
    <property type="component" value="Unassembled WGS sequence"/>
</dbReference>
<feature type="compositionally biased region" description="Polar residues" evidence="6">
    <location>
        <begin position="1"/>
        <end position="18"/>
    </location>
</feature>
<keyword evidence="5" id="KW-0479">Metal-binding</keyword>
<evidence type="ECO:0000259" key="7">
    <source>
        <dbReference type="PROSITE" id="PS50305"/>
    </source>
</evidence>
<feature type="binding site" evidence="5">
    <location>
        <position position="325"/>
    </location>
    <ligand>
        <name>Zn(2+)</name>
        <dbReference type="ChEBI" id="CHEBI:29105"/>
    </ligand>
</feature>
<organism evidence="8 9">
    <name type="scientific">Sporothrix epigloea</name>
    <dbReference type="NCBI Taxonomy" id="1892477"/>
    <lineage>
        <taxon>Eukaryota</taxon>
        <taxon>Fungi</taxon>
        <taxon>Dikarya</taxon>
        <taxon>Ascomycota</taxon>
        <taxon>Pezizomycotina</taxon>
        <taxon>Sordariomycetes</taxon>
        <taxon>Sordariomycetidae</taxon>
        <taxon>Ophiostomatales</taxon>
        <taxon>Ophiostomataceae</taxon>
        <taxon>Sporothrix</taxon>
    </lineage>
</organism>
<protein>
    <submittedName>
        <fullName evidence="8">NAD-dependent histone deacetylase sir2</fullName>
    </submittedName>
</protein>
<feature type="compositionally biased region" description="Low complexity" evidence="6">
    <location>
        <begin position="359"/>
        <end position="396"/>
    </location>
</feature>
<evidence type="ECO:0000256" key="3">
    <source>
        <dbReference type="ARBA" id="ARBA00022679"/>
    </source>
</evidence>
<feature type="compositionally biased region" description="Basic and acidic residues" evidence="6">
    <location>
        <begin position="25"/>
        <end position="35"/>
    </location>
</feature>
<evidence type="ECO:0000256" key="4">
    <source>
        <dbReference type="ARBA" id="ARBA00023027"/>
    </source>
</evidence>
<dbReference type="InterPro" id="IPR050134">
    <property type="entry name" value="NAD-dep_sirtuin_deacylases"/>
</dbReference>
<evidence type="ECO:0000256" key="2">
    <source>
        <dbReference type="ARBA" id="ARBA00006924"/>
    </source>
</evidence>
<feature type="compositionally biased region" description="Polar residues" evidence="6">
    <location>
        <begin position="36"/>
        <end position="45"/>
    </location>
</feature>
<dbReference type="PANTHER" id="PTHR11085:SF9">
    <property type="entry name" value="NAD-DEPENDENT PROTEIN DEACETYLASE SIRTUIN-1"/>
    <property type="match status" value="1"/>
</dbReference>
<feature type="binding site" evidence="5">
    <location>
        <position position="301"/>
    </location>
    <ligand>
        <name>Zn(2+)</name>
        <dbReference type="ChEBI" id="CHEBI:29105"/>
    </ligand>
</feature>
<keyword evidence="5" id="KW-0862">Zinc</keyword>
<dbReference type="InterPro" id="IPR017956">
    <property type="entry name" value="AT_hook_DNA-bd_motif"/>
</dbReference>
<dbReference type="InterPro" id="IPR003000">
    <property type="entry name" value="Sirtuin"/>
</dbReference>
<dbReference type="Gene3D" id="3.40.50.1220">
    <property type="entry name" value="TPP-binding domain"/>
    <property type="match status" value="2"/>
</dbReference>
<dbReference type="PANTHER" id="PTHR11085">
    <property type="entry name" value="NAD-DEPENDENT PROTEIN DEACYLASE SIRTUIN-5, MITOCHONDRIAL-RELATED"/>
    <property type="match status" value="1"/>
</dbReference>
<dbReference type="InterPro" id="IPR029035">
    <property type="entry name" value="DHS-like_NAD/FAD-binding_dom"/>
</dbReference>
<evidence type="ECO:0000313" key="8">
    <source>
        <dbReference type="EMBL" id="CAK7274788.1"/>
    </source>
</evidence>
<comment type="similarity">
    <text evidence="2">Belongs to the sirtuin family. Class I subfamily.</text>
</comment>
<sequence>MSNMRATSGRLPTNTQEGTAKRKRGDNGQRRENGHGSDSSASENKNMAELEEHINDLGDSWETESLFESILDDMTDEAKDALDSPDSEACTPEESIRFQQELRSVGPEEFCRRTVDSGVITAKRLLTAFGVRPPGFLEGEPDESYYGLLSLVLSRELQKRAKLMRYNTVDDAVHLLQTSRNIIVLTGAGISTSLGIPDFRSKNTGLYSRLAHLGLSDPQEVFDIQVFKEDPTIFYSVARDILPSTDRFTPTHAFIAMLQQKGKLLTNYSQNIDNLEAKAGIEPSKLVQCHGSFATASCVTCGYSVEGESIYPAIKAGQIPRCPLCTGKSQLGATAATAATAADATVVQDAQKQRELQEAAGAGDGAISSSLSRSSSSDDVPAAEPAEAVAAPPATRGRGRPRGRPPGKVGRPPGKVGRPPGKVGRPPGKVGRPPGKVGRPPGKVGRPPGKVGRPPGKVGRPPGKVGRPPGKVGRPRGRPRRQPSNDSDDDDDNSNPSSSSVGVMKPGITFFGEPLPDEFSRRLTEYDRDRADLVVVIGTSLKVAPVSEVVPYMPPHVPQIYISRTPVSHINFDIDLLGDCDVVVSELCRRAGWDLQHEMIPPNQEIRVDTPQGEFVSRHAFTDVTIGVVKPDENTAPIGITPFGTTALAANGAKAATETENEDNHAMPLLSPTSIAVGFPRPVAETDLKSDMEFNIREIPVVPPPRSASSVSFVA</sequence>
<feature type="region of interest" description="Disordered" evidence="6">
    <location>
        <begin position="357"/>
        <end position="509"/>
    </location>
</feature>
<dbReference type="SUPFAM" id="SSF52467">
    <property type="entry name" value="DHS-like NAD/FAD-binding domain"/>
    <property type="match status" value="1"/>
</dbReference>
<comment type="cofactor">
    <cofactor evidence="1">
        <name>Zn(2+)</name>
        <dbReference type="ChEBI" id="CHEBI:29105"/>
    </cofactor>
</comment>
<evidence type="ECO:0000256" key="6">
    <source>
        <dbReference type="SAM" id="MobiDB-lite"/>
    </source>
</evidence>
<dbReference type="Pfam" id="PF02146">
    <property type="entry name" value="SIR2"/>
    <property type="match status" value="2"/>
</dbReference>
<keyword evidence="4" id="KW-0520">NAD</keyword>
<feature type="region of interest" description="Disordered" evidence="6">
    <location>
        <begin position="1"/>
        <end position="55"/>
    </location>
</feature>
<feature type="domain" description="Deacetylase sirtuin-type" evidence="7">
    <location>
        <begin position="162"/>
        <end position="594"/>
    </location>
</feature>
<feature type="binding site" evidence="5">
    <location>
        <position position="322"/>
    </location>
    <ligand>
        <name>Zn(2+)</name>
        <dbReference type="ChEBI" id="CHEBI:29105"/>
    </ligand>
</feature>
<dbReference type="PROSITE" id="PS50305">
    <property type="entry name" value="SIRTUIN"/>
    <property type="match status" value="1"/>
</dbReference>
<keyword evidence="9" id="KW-1185">Reference proteome</keyword>
<dbReference type="InterPro" id="IPR026590">
    <property type="entry name" value="Ssirtuin_cat_dom"/>
</dbReference>
<feature type="binding site" evidence="5">
    <location>
        <position position="298"/>
    </location>
    <ligand>
        <name>Zn(2+)</name>
        <dbReference type="ChEBI" id="CHEBI:29105"/>
    </ligand>
</feature>
<dbReference type="PRINTS" id="PR00929">
    <property type="entry name" value="ATHOOK"/>
</dbReference>
<name>A0ABP0E2H3_9PEZI</name>
<feature type="active site" description="Proton acceptor" evidence="5">
    <location>
        <position position="290"/>
    </location>
</feature>
<gene>
    <name evidence="8" type="primary">SIR2</name>
    <name evidence="8" type="ORF">SEPCBS119000_006353</name>
</gene>
<reference evidence="8 9" key="1">
    <citation type="submission" date="2024-01" db="EMBL/GenBank/DDBJ databases">
        <authorList>
            <person name="Allen C."/>
            <person name="Tagirdzhanova G."/>
        </authorList>
    </citation>
    <scope>NUCLEOTIDE SEQUENCE [LARGE SCALE GENOMIC DNA]</scope>
    <source>
        <strain evidence="8 9">CBS 119000</strain>
    </source>
</reference>
<evidence type="ECO:0000313" key="9">
    <source>
        <dbReference type="Proteomes" id="UP001642502"/>
    </source>
</evidence>
<feature type="compositionally biased region" description="Basic and acidic residues" evidence="6">
    <location>
        <begin position="46"/>
        <end position="55"/>
    </location>
</feature>